<evidence type="ECO:0000313" key="5">
    <source>
        <dbReference type="EMBL" id="NOT33306.1"/>
    </source>
</evidence>
<dbReference type="InterPro" id="IPR037257">
    <property type="entry name" value="T2SS_E_N_sf"/>
</dbReference>
<dbReference type="PANTHER" id="PTHR30258">
    <property type="entry name" value="TYPE II SECRETION SYSTEM PROTEIN GSPE-RELATED"/>
    <property type="match status" value="1"/>
</dbReference>
<comment type="caution">
    <text evidence="5">The sequence shown here is derived from an EMBL/GenBank/DDBJ whole genome shotgun (WGS) entry which is preliminary data.</text>
</comment>
<dbReference type="EMBL" id="JABFRW010000041">
    <property type="protein sequence ID" value="NOT33306.1"/>
    <property type="molecule type" value="Genomic_DNA"/>
</dbReference>
<dbReference type="InterPro" id="IPR007831">
    <property type="entry name" value="T2SS_GspE_N"/>
</dbReference>
<feature type="domain" description="Bacterial type II secretion system protein E" evidence="4">
    <location>
        <begin position="436"/>
        <end position="450"/>
    </location>
</feature>
<organism evidence="5 6">
    <name type="scientific">Eiseniibacteriota bacterium</name>
    <dbReference type="NCBI Taxonomy" id="2212470"/>
    <lineage>
        <taxon>Bacteria</taxon>
        <taxon>Candidatus Eiseniibacteriota</taxon>
    </lineage>
</organism>
<dbReference type="SUPFAM" id="SSF52540">
    <property type="entry name" value="P-loop containing nucleoside triphosphate hydrolases"/>
    <property type="match status" value="1"/>
</dbReference>
<dbReference type="AlphaFoldDB" id="A0A849SFQ2"/>
<dbReference type="CDD" id="cd01129">
    <property type="entry name" value="PulE-GspE-like"/>
    <property type="match status" value="1"/>
</dbReference>
<dbReference type="Gene3D" id="3.40.50.300">
    <property type="entry name" value="P-loop containing nucleotide triphosphate hydrolases"/>
    <property type="match status" value="1"/>
</dbReference>
<evidence type="ECO:0000313" key="6">
    <source>
        <dbReference type="Proteomes" id="UP000580839"/>
    </source>
</evidence>
<dbReference type="Pfam" id="PF00437">
    <property type="entry name" value="T2SSE"/>
    <property type="match status" value="1"/>
</dbReference>
<name>A0A849SFQ2_UNCEI</name>
<dbReference type="SMART" id="SM00382">
    <property type="entry name" value="AAA"/>
    <property type="match status" value="1"/>
</dbReference>
<reference evidence="5 6" key="1">
    <citation type="submission" date="2020-04" db="EMBL/GenBank/DDBJ databases">
        <title>Metagenomic profiling of ammonia- and methane-oxidizing microorganisms in a Dutch drinking water treatment plant.</title>
        <authorList>
            <person name="Poghosyan L."/>
            <person name="Leucker S."/>
        </authorList>
    </citation>
    <scope>NUCLEOTIDE SEQUENCE [LARGE SCALE GENOMIC DNA]</scope>
    <source>
        <strain evidence="5">S-RSF-IL-03</strain>
    </source>
</reference>
<dbReference type="InterPro" id="IPR001482">
    <property type="entry name" value="T2SS/T4SS_dom"/>
</dbReference>
<sequence>MPNAELDAFESKLLAEGIVSEVQLARARRVSAHLKQPKSPVEILVSTGQLARSEYERVLRVHQATLSLDEILVANRALDPEGRAAYQLARSQNPDGSEREVLVGRRLVTEAQFMNAVSLKHDLPIVEPDAGLVDPALLADVSVPYLVRNRVLPLRVADEELSVAMSDPLDVACVAELERIYRMPVRPCLAAEEKIVATLKTVERLRDGHVPAAGTTLQYREIRETTSDDPSGRGAIGILDDLLMRAIQMRASDLHVEPLERTVRVRVRVDGVMQTLTGLPAAFAPQLISRIKVLADADIAERRLHQDGRFRVKLDGGEIDIRVSTYASMFGETAVLRLLDRRRGLVSLEDLGFEARPLSMLRDVVLRANAGCILVTGPTGSGKTTTLYSFVDYVNDPGIKVISAEDPVEYMIPGVAQCSINSKTGPTFAQSLRAIVRQDPDIIVVGEIRDGETAALAVEAALTGHQVFSTLHTEDAVGALIRLIDLGVEPYLVSSTISAIVAQRLVRRVCPNCTSPVEPLREDLRYLDIERADLAGLSLMAGRGCANCNGTGYKGRVAIHEVLVPSDDLRDAVLRRAASRELRSLARHLPVFSTLQESGVMRALQGDTSLSEIVANAPRDPDARRPTVLLELIRSGGPR</sequence>
<dbReference type="SUPFAM" id="SSF160246">
    <property type="entry name" value="EspE N-terminal domain-like"/>
    <property type="match status" value="1"/>
</dbReference>
<evidence type="ECO:0000259" key="4">
    <source>
        <dbReference type="PROSITE" id="PS00662"/>
    </source>
</evidence>
<evidence type="ECO:0000256" key="1">
    <source>
        <dbReference type="ARBA" id="ARBA00006611"/>
    </source>
</evidence>
<dbReference type="Gene3D" id="3.30.450.90">
    <property type="match status" value="1"/>
</dbReference>
<keyword evidence="2" id="KW-0547">Nucleotide-binding</keyword>
<dbReference type="PROSITE" id="PS00662">
    <property type="entry name" value="T2SP_E"/>
    <property type="match status" value="1"/>
</dbReference>
<dbReference type="PANTHER" id="PTHR30258:SF2">
    <property type="entry name" value="COMG OPERON PROTEIN 1"/>
    <property type="match status" value="1"/>
</dbReference>
<accession>A0A849SFQ2</accession>
<dbReference type="InterPro" id="IPR027417">
    <property type="entry name" value="P-loop_NTPase"/>
</dbReference>
<protein>
    <submittedName>
        <fullName evidence="5">Type II/IV secretion system protein</fullName>
    </submittedName>
</protein>
<dbReference type="GO" id="GO:0005886">
    <property type="term" value="C:plasma membrane"/>
    <property type="evidence" value="ECO:0007669"/>
    <property type="project" value="TreeGrafter"/>
</dbReference>
<comment type="similarity">
    <text evidence="1">Belongs to the GSP E family.</text>
</comment>
<dbReference type="GO" id="GO:0005524">
    <property type="term" value="F:ATP binding"/>
    <property type="evidence" value="ECO:0007669"/>
    <property type="project" value="UniProtKB-KW"/>
</dbReference>
<dbReference type="Pfam" id="PF05157">
    <property type="entry name" value="MshEN"/>
    <property type="match status" value="1"/>
</dbReference>
<dbReference type="InterPro" id="IPR003593">
    <property type="entry name" value="AAA+_ATPase"/>
</dbReference>
<dbReference type="Proteomes" id="UP000580839">
    <property type="component" value="Unassembled WGS sequence"/>
</dbReference>
<evidence type="ECO:0000256" key="3">
    <source>
        <dbReference type="ARBA" id="ARBA00022840"/>
    </source>
</evidence>
<keyword evidence="3" id="KW-0067">ATP-binding</keyword>
<proteinExistence type="inferred from homology"/>
<dbReference type="GO" id="GO:0016887">
    <property type="term" value="F:ATP hydrolysis activity"/>
    <property type="evidence" value="ECO:0007669"/>
    <property type="project" value="TreeGrafter"/>
</dbReference>
<evidence type="ECO:0000256" key="2">
    <source>
        <dbReference type="ARBA" id="ARBA00022741"/>
    </source>
</evidence>
<dbReference type="Gene3D" id="3.30.300.160">
    <property type="entry name" value="Type II secretion system, protein E, N-terminal domain"/>
    <property type="match status" value="1"/>
</dbReference>
<gene>
    <name evidence="5" type="ORF">HOP12_03955</name>
</gene>